<dbReference type="PANTHER" id="PTHR12726">
    <property type="entry name" value="CERAMIDE GLUCOSYLTRANSFERASE"/>
    <property type="match status" value="1"/>
</dbReference>
<dbReference type="InterPro" id="IPR025993">
    <property type="entry name" value="Ceramide_glucosylTrfase"/>
</dbReference>
<evidence type="ECO:0000256" key="8">
    <source>
        <dbReference type="ARBA" id="ARBA00023136"/>
    </source>
</evidence>
<protein>
    <submittedName>
        <fullName evidence="10">Uncharacterized protein</fullName>
    </submittedName>
</protein>
<proteinExistence type="predicted"/>
<accession>A0A2G6KIB1</accession>
<organism evidence="10 11">
    <name type="scientific">candidate division KSB3 bacterium</name>
    <dbReference type="NCBI Taxonomy" id="2044937"/>
    <lineage>
        <taxon>Bacteria</taxon>
        <taxon>candidate division KSB3</taxon>
    </lineage>
</organism>
<feature type="transmembrane region" description="Helical" evidence="9">
    <location>
        <begin position="281"/>
        <end position="308"/>
    </location>
</feature>
<evidence type="ECO:0000256" key="7">
    <source>
        <dbReference type="ARBA" id="ARBA00022989"/>
    </source>
</evidence>
<evidence type="ECO:0000256" key="2">
    <source>
        <dbReference type="ARBA" id="ARBA00004760"/>
    </source>
</evidence>
<dbReference type="GO" id="GO:0008120">
    <property type="term" value="F:ceramide glucosyltransferase activity"/>
    <property type="evidence" value="ECO:0007669"/>
    <property type="project" value="TreeGrafter"/>
</dbReference>
<evidence type="ECO:0000256" key="6">
    <source>
        <dbReference type="ARBA" id="ARBA00022692"/>
    </source>
</evidence>
<name>A0A2G6KIB1_9BACT</name>
<dbReference type="GO" id="GO:0016020">
    <property type="term" value="C:membrane"/>
    <property type="evidence" value="ECO:0007669"/>
    <property type="project" value="UniProtKB-SubCell"/>
</dbReference>
<keyword evidence="4" id="KW-0328">Glycosyltransferase</keyword>
<dbReference type="AlphaFoldDB" id="A0A2G6KIB1"/>
<keyword evidence="8 9" id="KW-0472">Membrane</keyword>
<comment type="pathway">
    <text evidence="2">Lipid metabolism; sphingolipid metabolism.</text>
</comment>
<comment type="pathway">
    <text evidence="3">Sphingolipid metabolism.</text>
</comment>
<dbReference type="GO" id="GO:0006679">
    <property type="term" value="P:glucosylceramide biosynthetic process"/>
    <property type="evidence" value="ECO:0007669"/>
    <property type="project" value="TreeGrafter"/>
</dbReference>
<evidence type="ECO:0000313" key="11">
    <source>
        <dbReference type="Proteomes" id="UP000230821"/>
    </source>
</evidence>
<evidence type="ECO:0000256" key="9">
    <source>
        <dbReference type="SAM" id="Phobius"/>
    </source>
</evidence>
<dbReference type="SUPFAM" id="SSF53448">
    <property type="entry name" value="Nucleotide-diphospho-sugar transferases"/>
    <property type="match status" value="1"/>
</dbReference>
<dbReference type="InterPro" id="IPR029044">
    <property type="entry name" value="Nucleotide-diphossugar_trans"/>
</dbReference>
<dbReference type="Proteomes" id="UP000230821">
    <property type="component" value="Unassembled WGS sequence"/>
</dbReference>
<feature type="transmembrane region" description="Helical" evidence="9">
    <location>
        <begin position="314"/>
        <end position="334"/>
    </location>
</feature>
<feature type="transmembrane region" description="Helical" evidence="9">
    <location>
        <begin position="12"/>
        <end position="28"/>
    </location>
</feature>
<feature type="transmembrane region" description="Helical" evidence="9">
    <location>
        <begin position="346"/>
        <end position="368"/>
    </location>
</feature>
<keyword evidence="5" id="KW-0808">Transferase</keyword>
<dbReference type="Gene3D" id="3.90.550.10">
    <property type="entry name" value="Spore Coat Polysaccharide Biosynthesis Protein SpsA, Chain A"/>
    <property type="match status" value="1"/>
</dbReference>
<dbReference type="PANTHER" id="PTHR12726:SF0">
    <property type="entry name" value="CERAMIDE GLUCOSYLTRANSFERASE"/>
    <property type="match status" value="1"/>
</dbReference>
<sequence length="398" mass="45936">MGELIVLCLPDLFVLCAAYSVVLSVKYYKSLYNRMSLKKFASNYSPCISVFIPCKGSDEQFERNIQRFLQARYRKAKVFFIVESMEDEAYPLIKKHVEDYPNAYLVVAGLSKCCGQKNYNLLQGIKASEERDEVYVFLDAHTTIDDRQLQNLVQPLSNSNVTAAVGFRWNILQKNTLGERLHAFMVALQWGAMNCFWVNTVWGGATAIKRENFEKMGVREYWGKTVVDDMTLQQMIQKQRRKAVFVPDCVTETDYTIKDVKNAMLWFKRQTLYVKFYLRPFWLGMLALLLYAAIHIIGLPLLLAYTALYPSKKLVLFSGMKATFALLTMLFVPLLKRSTSDNSRALSWFALSPIYLLLSTWASFLGLFTRVMGWKDISYRLDYHGTVKEIRRGSDYAV</sequence>
<gene>
    <name evidence="10" type="ORF">CSA56_04250</name>
</gene>
<evidence type="ECO:0000256" key="5">
    <source>
        <dbReference type="ARBA" id="ARBA00022679"/>
    </source>
</evidence>
<keyword evidence="7 9" id="KW-1133">Transmembrane helix</keyword>
<evidence type="ECO:0000256" key="4">
    <source>
        <dbReference type="ARBA" id="ARBA00022676"/>
    </source>
</evidence>
<dbReference type="Pfam" id="PF13506">
    <property type="entry name" value="Glyco_transf_21"/>
    <property type="match status" value="1"/>
</dbReference>
<keyword evidence="6 9" id="KW-0812">Transmembrane</keyword>
<comment type="subcellular location">
    <subcellularLocation>
        <location evidence="1">Membrane</location>
        <topology evidence="1">Multi-pass membrane protein</topology>
    </subcellularLocation>
</comment>
<evidence type="ECO:0000313" key="10">
    <source>
        <dbReference type="EMBL" id="PIE35397.1"/>
    </source>
</evidence>
<evidence type="ECO:0000256" key="3">
    <source>
        <dbReference type="ARBA" id="ARBA00004991"/>
    </source>
</evidence>
<reference evidence="10 11" key="1">
    <citation type="submission" date="2017-10" db="EMBL/GenBank/DDBJ databases">
        <title>Novel microbial diversity and functional potential in the marine mammal oral microbiome.</title>
        <authorList>
            <person name="Dudek N.K."/>
            <person name="Sun C.L."/>
            <person name="Burstein D."/>
            <person name="Kantor R.S."/>
            <person name="Aliaga Goltsman D.S."/>
            <person name="Bik E.M."/>
            <person name="Thomas B.C."/>
            <person name="Banfield J.F."/>
            <person name="Relman D.A."/>
        </authorList>
    </citation>
    <scope>NUCLEOTIDE SEQUENCE [LARGE SCALE GENOMIC DNA]</scope>
    <source>
        <strain evidence="10">DOLJORAL78_47_16</strain>
    </source>
</reference>
<evidence type="ECO:0000256" key="1">
    <source>
        <dbReference type="ARBA" id="ARBA00004141"/>
    </source>
</evidence>
<comment type="caution">
    <text evidence="10">The sequence shown here is derived from an EMBL/GenBank/DDBJ whole genome shotgun (WGS) entry which is preliminary data.</text>
</comment>
<dbReference type="EMBL" id="PDSK01000044">
    <property type="protein sequence ID" value="PIE35397.1"/>
    <property type="molecule type" value="Genomic_DNA"/>
</dbReference>